<reference evidence="1 2" key="1">
    <citation type="journal article" date="2012" name="Science">
        <title>The Paleozoic origin of enzymatic lignin decomposition reconstructed from 31 fungal genomes.</title>
        <authorList>
            <person name="Floudas D."/>
            <person name="Binder M."/>
            <person name="Riley R."/>
            <person name="Barry K."/>
            <person name="Blanchette R.A."/>
            <person name="Henrissat B."/>
            <person name="Martinez A.T."/>
            <person name="Otillar R."/>
            <person name="Spatafora J.W."/>
            <person name="Yadav J.S."/>
            <person name="Aerts A."/>
            <person name="Benoit I."/>
            <person name="Boyd A."/>
            <person name="Carlson A."/>
            <person name="Copeland A."/>
            <person name="Coutinho P.M."/>
            <person name="de Vries R.P."/>
            <person name="Ferreira P."/>
            <person name="Findley K."/>
            <person name="Foster B."/>
            <person name="Gaskell J."/>
            <person name="Glotzer D."/>
            <person name="Gorecki P."/>
            <person name="Heitman J."/>
            <person name="Hesse C."/>
            <person name="Hori C."/>
            <person name="Igarashi K."/>
            <person name="Jurgens J.A."/>
            <person name="Kallen N."/>
            <person name="Kersten P."/>
            <person name="Kohler A."/>
            <person name="Kuees U."/>
            <person name="Kumar T.K.A."/>
            <person name="Kuo A."/>
            <person name="LaButti K."/>
            <person name="Larrondo L.F."/>
            <person name="Lindquist E."/>
            <person name="Ling A."/>
            <person name="Lombard V."/>
            <person name="Lucas S."/>
            <person name="Lundell T."/>
            <person name="Martin R."/>
            <person name="McLaughlin D.J."/>
            <person name="Morgenstern I."/>
            <person name="Morin E."/>
            <person name="Murat C."/>
            <person name="Nagy L.G."/>
            <person name="Nolan M."/>
            <person name="Ohm R.A."/>
            <person name="Patyshakuliyeva A."/>
            <person name="Rokas A."/>
            <person name="Ruiz-Duenas F.J."/>
            <person name="Sabat G."/>
            <person name="Salamov A."/>
            <person name="Samejima M."/>
            <person name="Schmutz J."/>
            <person name="Slot J.C."/>
            <person name="St John F."/>
            <person name="Stenlid J."/>
            <person name="Sun H."/>
            <person name="Sun S."/>
            <person name="Syed K."/>
            <person name="Tsang A."/>
            <person name="Wiebenga A."/>
            <person name="Young D."/>
            <person name="Pisabarro A."/>
            <person name="Eastwood D.C."/>
            <person name="Martin F."/>
            <person name="Cullen D."/>
            <person name="Grigoriev I.V."/>
            <person name="Hibbett D.S."/>
        </authorList>
    </citation>
    <scope>NUCLEOTIDE SEQUENCE</scope>
    <source>
        <strain evidence="2">FP-58527</strain>
    </source>
</reference>
<evidence type="ECO:0000313" key="2">
    <source>
        <dbReference type="Proteomes" id="UP000015241"/>
    </source>
</evidence>
<evidence type="ECO:0000313" key="1">
    <source>
        <dbReference type="EMBL" id="EPS95590.1"/>
    </source>
</evidence>
<dbReference type="HOGENOM" id="CLU_3001967_0_0_1"/>
<name>S8F173_FOMSC</name>
<accession>S8F173</accession>
<dbReference type="EMBL" id="KE504204">
    <property type="protein sequence ID" value="EPS95590.1"/>
    <property type="molecule type" value="Genomic_DNA"/>
</dbReference>
<feature type="non-terminal residue" evidence="1">
    <location>
        <position position="1"/>
    </location>
</feature>
<dbReference type="Proteomes" id="UP000015241">
    <property type="component" value="Unassembled WGS sequence"/>
</dbReference>
<gene>
    <name evidence="1" type="ORF">FOMPIDRAFT_160023</name>
</gene>
<sequence length="57" mass="6486">VVLREYPQRLATNPSGRLGFWRDSEECCYRHGGCSAWTVQTWSAYTVRAGHEHCAVS</sequence>
<keyword evidence="2" id="KW-1185">Reference proteome</keyword>
<dbReference type="InParanoid" id="S8F173"/>
<organism evidence="1 2">
    <name type="scientific">Fomitopsis schrenkii</name>
    <name type="common">Brown rot fungus</name>
    <dbReference type="NCBI Taxonomy" id="2126942"/>
    <lineage>
        <taxon>Eukaryota</taxon>
        <taxon>Fungi</taxon>
        <taxon>Dikarya</taxon>
        <taxon>Basidiomycota</taxon>
        <taxon>Agaricomycotina</taxon>
        <taxon>Agaricomycetes</taxon>
        <taxon>Polyporales</taxon>
        <taxon>Fomitopsis</taxon>
    </lineage>
</organism>
<dbReference type="AlphaFoldDB" id="S8F173"/>
<proteinExistence type="predicted"/>
<protein>
    <submittedName>
        <fullName evidence="1">Uncharacterized protein</fullName>
    </submittedName>
</protein>